<organism evidence="2 3">
    <name type="scientific">Marchantia polymorpha subsp. ruderalis</name>
    <dbReference type="NCBI Taxonomy" id="1480154"/>
    <lineage>
        <taxon>Eukaryota</taxon>
        <taxon>Viridiplantae</taxon>
        <taxon>Streptophyta</taxon>
        <taxon>Embryophyta</taxon>
        <taxon>Marchantiophyta</taxon>
        <taxon>Marchantiopsida</taxon>
        <taxon>Marchantiidae</taxon>
        <taxon>Marchantiales</taxon>
        <taxon>Marchantiaceae</taxon>
        <taxon>Marchantia</taxon>
    </lineage>
</organism>
<keyword evidence="3" id="KW-1185">Reference proteome</keyword>
<gene>
    <name evidence="2" type="ORF">AXG93_2637s1100</name>
</gene>
<dbReference type="EMBL" id="LVLJ01003961">
    <property type="protein sequence ID" value="OAE18992.1"/>
    <property type="molecule type" value="Genomic_DNA"/>
</dbReference>
<evidence type="ECO:0000313" key="2">
    <source>
        <dbReference type="EMBL" id="OAE18992.1"/>
    </source>
</evidence>
<feature type="compositionally biased region" description="Basic and acidic residues" evidence="1">
    <location>
        <begin position="94"/>
        <end position="104"/>
    </location>
</feature>
<feature type="region of interest" description="Disordered" evidence="1">
    <location>
        <begin position="94"/>
        <end position="124"/>
    </location>
</feature>
<sequence>MRSSDLRARSKMKARRLIIEEDSSPESRSTVRKECPSQEARPAEKAVKEKEELIRKKLYSVEYRSTSVEQSQASRRDKGKAILAEYVPLKRRDVPVESTRREELQDQDAEVLTVSSNTEEDPDALEEVAAKAVEDVAAAESEPQKVISPWTSTDTIILEKSEEPSAEETQSPTLGAADVLSVECGKLRTQRSQAEEQLCEVEAKLTEAKGKNWQLSEETREALTPRVERCLRGSRDKVVNLEVELANVLKRLNLEQRLEGAATADSRGVGLVWCSHRSR</sequence>
<comment type="caution">
    <text evidence="2">The sequence shown here is derived from an EMBL/GenBank/DDBJ whole genome shotgun (WGS) entry which is preliminary data.</text>
</comment>
<evidence type="ECO:0000313" key="3">
    <source>
        <dbReference type="Proteomes" id="UP000077202"/>
    </source>
</evidence>
<feature type="compositionally biased region" description="Basic and acidic residues" evidence="1">
    <location>
        <begin position="29"/>
        <end position="48"/>
    </location>
</feature>
<dbReference type="AlphaFoldDB" id="A0A176VF37"/>
<feature type="region of interest" description="Disordered" evidence="1">
    <location>
        <begin position="1"/>
        <end position="48"/>
    </location>
</feature>
<proteinExistence type="predicted"/>
<protein>
    <submittedName>
        <fullName evidence="2">Uncharacterized protein</fullName>
    </submittedName>
</protein>
<accession>A0A176VF37</accession>
<evidence type="ECO:0000256" key="1">
    <source>
        <dbReference type="SAM" id="MobiDB-lite"/>
    </source>
</evidence>
<dbReference type="Proteomes" id="UP000077202">
    <property type="component" value="Unassembled WGS sequence"/>
</dbReference>
<name>A0A176VF37_MARPO</name>
<reference evidence="2" key="1">
    <citation type="submission" date="2016-03" db="EMBL/GenBank/DDBJ databases">
        <title>Mechanisms controlling the formation of the plant cell surface in tip-growing cells are functionally conserved among land plants.</title>
        <authorList>
            <person name="Honkanen S."/>
            <person name="Jones V.A."/>
            <person name="Morieri G."/>
            <person name="Champion C."/>
            <person name="Hetherington A.J."/>
            <person name="Kelly S."/>
            <person name="Saint-Marcoux D."/>
            <person name="Proust H."/>
            <person name="Prescott H."/>
            <person name="Dolan L."/>
        </authorList>
    </citation>
    <scope>NUCLEOTIDE SEQUENCE [LARGE SCALE GENOMIC DNA]</scope>
    <source>
        <tissue evidence="2">Whole gametophyte</tissue>
    </source>
</reference>